<dbReference type="Pfam" id="PF13186">
    <property type="entry name" value="SPASM"/>
    <property type="match status" value="1"/>
</dbReference>
<evidence type="ECO:0000259" key="1">
    <source>
        <dbReference type="Pfam" id="PF13186"/>
    </source>
</evidence>
<name>A0A820RAR7_9BILA</name>
<dbReference type="EMBL" id="CAJOAZ010030419">
    <property type="protein sequence ID" value="CAF4432851.1"/>
    <property type="molecule type" value="Genomic_DNA"/>
</dbReference>
<comment type="caution">
    <text evidence="2">The sequence shown here is derived from an EMBL/GenBank/DDBJ whole genome shotgun (WGS) entry which is preliminary data.</text>
</comment>
<proteinExistence type="predicted"/>
<dbReference type="AlphaFoldDB" id="A0A820RAR7"/>
<feature type="non-terminal residue" evidence="2">
    <location>
        <position position="1"/>
    </location>
</feature>
<protein>
    <recommendedName>
        <fullName evidence="1">4Fe4S-binding SPASM domain-containing protein</fullName>
    </recommendedName>
</protein>
<dbReference type="InterPro" id="IPR013785">
    <property type="entry name" value="Aldolase_TIM"/>
</dbReference>
<dbReference type="Gene3D" id="3.20.20.70">
    <property type="entry name" value="Aldolase class I"/>
    <property type="match status" value="1"/>
</dbReference>
<reference evidence="2" key="1">
    <citation type="submission" date="2021-02" db="EMBL/GenBank/DDBJ databases">
        <authorList>
            <person name="Nowell W R."/>
        </authorList>
    </citation>
    <scope>NUCLEOTIDE SEQUENCE</scope>
</reference>
<organism evidence="2 3">
    <name type="scientific">Adineta steineri</name>
    <dbReference type="NCBI Taxonomy" id="433720"/>
    <lineage>
        <taxon>Eukaryota</taxon>
        <taxon>Metazoa</taxon>
        <taxon>Spiralia</taxon>
        <taxon>Gnathifera</taxon>
        <taxon>Rotifera</taxon>
        <taxon>Eurotatoria</taxon>
        <taxon>Bdelloidea</taxon>
        <taxon>Adinetida</taxon>
        <taxon>Adinetidae</taxon>
        <taxon>Adineta</taxon>
    </lineage>
</organism>
<dbReference type="InterPro" id="IPR023885">
    <property type="entry name" value="4Fe4S-binding_SPASM_dom"/>
</dbReference>
<feature type="domain" description="4Fe4S-binding SPASM" evidence="1">
    <location>
        <begin position="24"/>
        <end position="91"/>
    </location>
</feature>
<evidence type="ECO:0000313" key="2">
    <source>
        <dbReference type="EMBL" id="CAF4432851.1"/>
    </source>
</evidence>
<gene>
    <name evidence="2" type="ORF">OXD698_LOCUS53338</name>
</gene>
<evidence type="ECO:0000313" key="3">
    <source>
        <dbReference type="Proteomes" id="UP000663844"/>
    </source>
</evidence>
<accession>A0A820RAR7</accession>
<sequence>IKLENFFELDENSGSSTIHPQSVCPFLGKEAWINHSGRFDPCCAPDQDRLSLGTFGNVQNSDENLMIIWTGKTYNNLITNYTQYPLCQNCNMRKPPIENK</sequence>
<dbReference type="Proteomes" id="UP000663844">
    <property type="component" value="Unassembled WGS sequence"/>
</dbReference>
<dbReference type="CDD" id="cd21109">
    <property type="entry name" value="SPASM"/>
    <property type="match status" value="1"/>
</dbReference>